<dbReference type="EMBL" id="SRID01000589">
    <property type="protein sequence ID" value="TGA84770.1"/>
    <property type="molecule type" value="Genomic_DNA"/>
</dbReference>
<evidence type="ECO:0000256" key="2">
    <source>
        <dbReference type="ARBA" id="ARBA00007832"/>
    </source>
</evidence>
<dbReference type="Proteomes" id="UP000297948">
    <property type="component" value="Unassembled WGS sequence"/>
</dbReference>
<dbReference type="AlphaFoldDB" id="A0A4Z0FP64"/>
<evidence type="ECO:0000313" key="5">
    <source>
        <dbReference type="EMBL" id="TGA84770.1"/>
    </source>
</evidence>
<evidence type="ECO:0000313" key="6">
    <source>
        <dbReference type="Proteomes" id="UP000297948"/>
    </source>
</evidence>
<dbReference type="InterPro" id="IPR007310">
    <property type="entry name" value="Aerobactin_biosyn_IucA/IucC_N"/>
</dbReference>
<dbReference type="GO" id="GO:0016881">
    <property type="term" value="F:acid-amino acid ligase activity"/>
    <property type="evidence" value="ECO:0007669"/>
    <property type="project" value="UniProtKB-ARBA"/>
</dbReference>
<dbReference type="RefSeq" id="WP_135342470.1">
    <property type="nucleotide sequence ID" value="NZ_SRID01000589.1"/>
</dbReference>
<sequence length="588" mass="63724">MDRHERELLRRLLTALLREDAYGLGTGARVVAREDGAWTRVPAPDGGTLLVPVGEDGFLSELAVRRPLVEHHPRGGGPPAELTTLDAVLELLRQAAPPAERTRFTAFAAECRAELDAARRTDTLRPALLPRLARRYGARPAEDWTGLTATLAYDTLAAWEPHPVHPAGRARHGLGEDQLAAYAPEYHPRFAPRWIALPRTALSGDPDRLPRWWPTPGALGLPGLDRSHLALPAHPLTGDTLLAEALRDTGLAAKARIAERTWPPVRPTLSMRTVAVLHDPAIHLKLPLPTATLGALNRRTIKPGTLTDGAVAQRLLETVLDREPALARVFLPADETTFLHAGHEYLAALVRRHPAGLDRCRIVPVAALPATGPGGRTIAEHLADHYHDGDLTAFLDAYLDVLLPLHTTLFGYGIALESHQQNTSLVLDRVDGGRPRLRLLVKDHDGPRVHPGRLGAALGDPAAARALCGFDDPRILTERDTALTDVFTTITLHLCAAAPLLALQGPRPGRAGAALALLRRRLAEAVERLDGRPGDPGRVLRARVLDADRLPIKAMVTAGSLYSKQRSGAADINKHYTSGPNYLRPSSR</sequence>
<dbReference type="PANTHER" id="PTHR34384">
    <property type="entry name" value="L-2,3-DIAMINOPROPANOATE--CITRATE LIGASE"/>
    <property type="match status" value="1"/>
</dbReference>
<organism evidence="5 6">
    <name type="scientific">Streptomyces palmae</name>
    <dbReference type="NCBI Taxonomy" id="1701085"/>
    <lineage>
        <taxon>Bacteria</taxon>
        <taxon>Bacillati</taxon>
        <taxon>Actinomycetota</taxon>
        <taxon>Actinomycetes</taxon>
        <taxon>Kitasatosporales</taxon>
        <taxon>Streptomycetaceae</taxon>
        <taxon>Streptomyces</taxon>
    </lineage>
</organism>
<feature type="domain" description="Aerobactin siderophore biosynthesis IucA/IucC N-terminal" evidence="3">
    <location>
        <begin position="158"/>
        <end position="368"/>
    </location>
</feature>
<comment type="caution">
    <text evidence="5">The sequence shown here is derived from an EMBL/GenBank/DDBJ whole genome shotgun (WGS) entry which is preliminary data.</text>
</comment>
<comment type="pathway">
    <text evidence="1">Siderophore biosynthesis.</text>
</comment>
<dbReference type="InterPro" id="IPR022770">
    <property type="entry name" value="IucA/IucC-like_C"/>
</dbReference>
<reference evidence="5 6" key="1">
    <citation type="submission" date="2019-03" db="EMBL/GenBank/DDBJ databases">
        <authorList>
            <person name="Gonzalez-Pimentel J.L."/>
        </authorList>
    </citation>
    <scope>NUCLEOTIDE SEQUENCE [LARGE SCALE GENOMIC DNA]</scope>
    <source>
        <strain evidence="5 6">JCM 31289</strain>
    </source>
</reference>
<name>A0A4Z0FP64_9ACTN</name>
<dbReference type="Pfam" id="PF04183">
    <property type="entry name" value="IucA_IucC"/>
    <property type="match status" value="1"/>
</dbReference>
<evidence type="ECO:0000259" key="4">
    <source>
        <dbReference type="Pfam" id="PF06276"/>
    </source>
</evidence>
<comment type="similarity">
    <text evidence="2">Belongs to the IucA/IucC family.</text>
</comment>
<feature type="domain" description="Aerobactin siderophore biosynthesis IucA/IucC-like C-terminal" evidence="4">
    <location>
        <begin position="393"/>
        <end position="554"/>
    </location>
</feature>
<evidence type="ECO:0000259" key="3">
    <source>
        <dbReference type="Pfam" id="PF04183"/>
    </source>
</evidence>
<keyword evidence="6" id="KW-1185">Reference proteome</keyword>
<dbReference type="Gene3D" id="1.10.510.40">
    <property type="match status" value="1"/>
</dbReference>
<dbReference type="Pfam" id="PF06276">
    <property type="entry name" value="FhuF"/>
    <property type="match status" value="1"/>
</dbReference>
<dbReference type="InterPro" id="IPR037455">
    <property type="entry name" value="LucA/IucC-like"/>
</dbReference>
<gene>
    <name evidence="5" type="ORF">E4099_31260</name>
</gene>
<dbReference type="PANTHER" id="PTHR34384:SF5">
    <property type="entry name" value="L-2,3-DIAMINOPROPANOATE--CITRATE LIGASE"/>
    <property type="match status" value="1"/>
</dbReference>
<accession>A0A4Z0FP64</accession>
<dbReference type="GO" id="GO:0019290">
    <property type="term" value="P:siderophore biosynthetic process"/>
    <property type="evidence" value="ECO:0007669"/>
    <property type="project" value="InterPro"/>
</dbReference>
<proteinExistence type="inferred from homology"/>
<dbReference type="OrthoDB" id="495728at2"/>
<evidence type="ECO:0000256" key="1">
    <source>
        <dbReference type="ARBA" id="ARBA00004924"/>
    </source>
</evidence>
<protein>
    <submittedName>
        <fullName evidence="5">IucA/IucC family siderophore biosynthesis protein</fullName>
    </submittedName>
</protein>